<reference evidence="1 2" key="1">
    <citation type="submission" date="2024-06" db="EMBL/GenBank/DDBJ databases">
        <title>A chromosome level genome sequence of Diviner's sage (Salvia divinorum).</title>
        <authorList>
            <person name="Ford S.A."/>
            <person name="Ro D.-K."/>
            <person name="Ness R.W."/>
            <person name="Phillips M.A."/>
        </authorList>
    </citation>
    <scope>NUCLEOTIDE SEQUENCE [LARGE SCALE GENOMIC DNA]</scope>
    <source>
        <strain evidence="1">SAF-2024a</strain>
        <tissue evidence="1">Leaf</tissue>
    </source>
</reference>
<keyword evidence="2" id="KW-1185">Reference proteome</keyword>
<sequence length="213" mass="22935">MVWPSELEICTVSVVFPPSRRRLLRGDAAVPAAPAPVVALWTPLSLDRDKSRCCCCQPSSPLRCRRAAGGFVQGGSRRCGLARSIAGVFTLVAQVGSYRREPVRRCRAWCCQPLLPFPFGIGLVSISSFCGILGTTKMSSCCHVEGENCFGCLCESLTTGPAVVVDCRSKLRADKWAAGRAKTALGLRIGPSIRACFCKYLGSGRKGPLYLFL</sequence>
<gene>
    <name evidence="1" type="ORF">AAHA92_21563</name>
</gene>
<dbReference type="AlphaFoldDB" id="A0ABD1GLA5"/>
<name>A0ABD1GLA5_SALDI</name>
<protein>
    <submittedName>
        <fullName evidence="1">Uncharacterized protein</fullName>
    </submittedName>
</protein>
<evidence type="ECO:0000313" key="2">
    <source>
        <dbReference type="Proteomes" id="UP001567538"/>
    </source>
</evidence>
<organism evidence="1 2">
    <name type="scientific">Salvia divinorum</name>
    <name type="common">Maria pastora</name>
    <name type="synonym">Diviner's sage</name>
    <dbReference type="NCBI Taxonomy" id="28513"/>
    <lineage>
        <taxon>Eukaryota</taxon>
        <taxon>Viridiplantae</taxon>
        <taxon>Streptophyta</taxon>
        <taxon>Embryophyta</taxon>
        <taxon>Tracheophyta</taxon>
        <taxon>Spermatophyta</taxon>
        <taxon>Magnoliopsida</taxon>
        <taxon>eudicotyledons</taxon>
        <taxon>Gunneridae</taxon>
        <taxon>Pentapetalae</taxon>
        <taxon>asterids</taxon>
        <taxon>lamiids</taxon>
        <taxon>Lamiales</taxon>
        <taxon>Lamiaceae</taxon>
        <taxon>Nepetoideae</taxon>
        <taxon>Mentheae</taxon>
        <taxon>Salviinae</taxon>
        <taxon>Salvia</taxon>
        <taxon>Salvia subgen. Calosphace</taxon>
    </lineage>
</organism>
<dbReference type="EMBL" id="JBEAFC010000008">
    <property type="protein sequence ID" value="KAL1544754.1"/>
    <property type="molecule type" value="Genomic_DNA"/>
</dbReference>
<proteinExistence type="predicted"/>
<comment type="caution">
    <text evidence="1">The sequence shown here is derived from an EMBL/GenBank/DDBJ whole genome shotgun (WGS) entry which is preliminary data.</text>
</comment>
<accession>A0ABD1GLA5</accession>
<evidence type="ECO:0000313" key="1">
    <source>
        <dbReference type="EMBL" id="KAL1544754.1"/>
    </source>
</evidence>
<dbReference type="Proteomes" id="UP001567538">
    <property type="component" value="Unassembled WGS sequence"/>
</dbReference>